<dbReference type="InterPro" id="IPR016024">
    <property type="entry name" value="ARM-type_fold"/>
</dbReference>
<comment type="caution">
    <text evidence="1">The sequence shown here is derived from an EMBL/GenBank/DDBJ whole genome shotgun (WGS) entry which is preliminary data.</text>
</comment>
<dbReference type="EMBL" id="JAPFFF010000009">
    <property type="protein sequence ID" value="KAK8882039.1"/>
    <property type="molecule type" value="Genomic_DNA"/>
</dbReference>
<dbReference type="Gene3D" id="1.25.10.10">
    <property type="entry name" value="Leucine-rich Repeat Variant"/>
    <property type="match status" value="1"/>
</dbReference>
<keyword evidence="2" id="KW-1185">Reference proteome</keyword>
<sequence length="466" mass="53475">MNAIKEDNMEMENELYFNHLESEYDDSEDDSFDIDAFVQKINTFNSAVKEENCILTLKSVEDLIEQVANDQDSGSDPDLLDYFDYSIFYLSCIKCLYINYDDLILQVIKMLGLLAKISTGIGDSLYETKALLAIFEFVSNRPLSPQLISQILSFIYNVSLTSYQSRILMAQKGVFNFFSDVLRLQLDCKVIKDDLECIRAFFTHESFADISSPQFDQLMIALKECLNNIFSNQFQIEINESEKNEICLFIVNIFNIYVGAVIYPHKNLNSMCSHFLELQIPISLYTILENTIEHELASLIVSNINQLILYGKDDLVSDLISKMSVNIFANFCDFEDLKISEESLNIIECLIRNKPDGILILMQINFYNQMIEVIDNTSFKIQSCIISIILVSIFNATSSEIIGAFVNEKIIYYLLEYLDITKFKNYQLIPSTLLRIKELIPPNESISIDIENALQNSYPLNILNGL</sequence>
<reference evidence="1 2" key="1">
    <citation type="submission" date="2024-04" db="EMBL/GenBank/DDBJ databases">
        <title>Tritrichomonas musculus Genome.</title>
        <authorList>
            <person name="Alves-Ferreira E."/>
            <person name="Grigg M."/>
            <person name="Lorenzi H."/>
            <person name="Galac M."/>
        </authorList>
    </citation>
    <scope>NUCLEOTIDE SEQUENCE [LARGE SCALE GENOMIC DNA]</scope>
    <source>
        <strain evidence="1 2">EAF2021</strain>
    </source>
</reference>
<evidence type="ECO:0000313" key="1">
    <source>
        <dbReference type="EMBL" id="KAK8882039.1"/>
    </source>
</evidence>
<proteinExistence type="predicted"/>
<evidence type="ECO:0000313" key="2">
    <source>
        <dbReference type="Proteomes" id="UP001470230"/>
    </source>
</evidence>
<name>A0ABR2JTG1_9EUKA</name>
<gene>
    <name evidence="1" type="ORF">M9Y10_044679</name>
</gene>
<dbReference type="Proteomes" id="UP001470230">
    <property type="component" value="Unassembled WGS sequence"/>
</dbReference>
<protein>
    <submittedName>
        <fullName evidence="1">Uncharacterized protein</fullName>
    </submittedName>
</protein>
<organism evidence="1 2">
    <name type="scientific">Tritrichomonas musculus</name>
    <dbReference type="NCBI Taxonomy" id="1915356"/>
    <lineage>
        <taxon>Eukaryota</taxon>
        <taxon>Metamonada</taxon>
        <taxon>Parabasalia</taxon>
        <taxon>Tritrichomonadida</taxon>
        <taxon>Tritrichomonadidae</taxon>
        <taxon>Tritrichomonas</taxon>
    </lineage>
</organism>
<accession>A0ABR2JTG1</accession>
<dbReference type="InterPro" id="IPR011989">
    <property type="entry name" value="ARM-like"/>
</dbReference>
<dbReference type="SUPFAM" id="SSF48371">
    <property type="entry name" value="ARM repeat"/>
    <property type="match status" value="1"/>
</dbReference>